<reference evidence="2 3" key="1">
    <citation type="submission" date="2016-01" db="EMBL/GenBank/DDBJ databases">
        <title>The new phylogeny of the genus Mycobacterium.</title>
        <authorList>
            <person name="Tarcisio F."/>
            <person name="Conor M."/>
            <person name="Antonella G."/>
            <person name="Elisabetta G."/>
            <person name="Giulia F.S."/>
            <person name="Sara T."/>
            <person name="Anna F."/>
            <person name="Clotilde B."/>
            <person name="Roberto B."/>
            <person name="Veronica D.S."/>
            <person name="Fabio R."/>
            <person name="Monica P."/>
            <person name="Olivier J."/>
            <person name="Enrico T."/>
            <person name="Nicola S."/>
        </authorList>
    </citation>
    <scope>NUCLEOTIDE SEQUENCE [LARGE SCALE GENOMIC DNA]</scope>
    <source>
        <strain evidence="2 3">DSM 44852</strain>
    </source>
</reference>
<evidence type="ECO:0000313" key="3">
    <source>
        <dbReference type="Proteomes" id="UP000193010"/>
    </source>
</evidence>
<evidence type="ECO:0000256" key="1">
    <source>
        <dbReference type="SAM" id="MobiDB-lite"/>
    </source>
</evidence>
<sequence length="142" mass="15495">MTKQKDADGEHCDMLVIGSLLGGSVAALELTEKGDGLRISAVWRKRSDEDFAETTWDIERFAWPPRGLKGVQRIYLLAKVMVHAGVGIGSRVLQRIRNSRPSTNGARAASKDSESAATIMPTASSSNTMATIYSNTERVRRS</sequence>
<evidence type="ECO:0000313" key="2">
    <source>
        <dbReference type="EMBL" id="ORV48283.1"/>
    </source>
</evidence>
<dbReference type="EMBL" id="LQOV01000034">
    <property type="protein sequence ID" value="ORV48283.1"/>
    <property type="molecule type" value="Genomic_DNA"/>
</dbReference>
<dbReference type="RefSeq" id="WP_163667216.1">
    <property type="nucleotide sequence ID" value="NZ_AP022576.1"/>
</dbReference>
<dbReference type="Proteomes" id="UP000193010">
    <property type="component" value="Unassembled WGS sequence"/>
</dbReference>
<name>A0A1X1TUM9_MYCFL</name>
<dbReference type="AlphaFoldDB" id="A0A1X1TUM9"/>
<proteinExistence type="predicted"/>
<keyword evidence="3" id="KW-1185">Reference proteome</keyword>
<gene>
    <name evidence="2" type="ORF">AWC05_07085</name>
</gene>
<protein>
    <submittedName>
        <fullName evidence="2">Uncharacterized protein</fullName>
    </submittedName>
</protein>
<dbReference type="STRING" id="292462.AWC05_07085"/>
<accession>A0A1X1TUM9</accession>
<comment type="caution">
    <text evidence="2">The sequence shown here is derived from an EMBL/GenBank/DDBJ whole genome shotgun (WGS) entry which is preliminary data.</text>
</comment>
<organism evidence="2 3">
    <name type="scientific">Mycobacterium florentinum</name>
    <dbReference type="NCBI Taxonomy" id="292462"/>
    <lineage>
        <taxon>Bacteria</taxon>
        <taxon>Bacillati</taxon>
        <taxon>Actinomycetota</taxon>
        <taxon>Actinomycetes</taxon>
        <taxon>Mycobacteriales</taxon>
        <taxon>Mycobacteriaceae</taxon>
        <taxon>Mycobacterium</taxon>
        <taxon>Mycobacterium simiae complex</taxon>
    </lineage>
</organism>
<feature type="region of interest" description="Disordered" evidence="1">
    <location>
        <begin position="98"/>
        <end position="121"/>
    </location>
</feature>